<keyword evidence="4" id="KW-1185">Reference proteome</keyword>
<evidence type="ECO:0000313" key="3">
    <source>
        <dbReference type="Proteomes" id="UP000240957"/>
    </source>
</evidence>
<dbReference type="AlphaFoldDB" id="A0A371YQY2"/>
<evidence type="ECO:0000313" key="1">
    <source>
        <dbReference type="EMBL" id="MFC2995955.1"/>
    </source>
</evidence>
<dbReference type="InterPro" id="IPR036291">
    <property type="entry name" value="NAD(P)-bd_dom_sf"/>
</dbReference>
<reference evidence="4" key="3">
    <citation type="journal article" date="2019" name="Int. J. Syst. Evol. Microbiol.">
        <title>The Global Catalogue of Microorganisms (GCM) 10K type strain sequencing project: providing services to taxonomists for standard genome sequencing and annotation.</title>
        <authorList>
            <consortium name="The Broad Institute Genomics Platform"/>
            <consortium name="The Broad Institute Genome Sequencing Center for Infectious Disease"/>
            <person name="Wu L."/>
            <person name="Ma J."/>
        </authorList>
    </citation>
    <scope>NUCLEOTIDE SEQUENCE [LARGE SCALE GENOMIC DNA]</scope>
    <source>
        <strain evidence="4">KCTC 62575</strain>
    </source>
</reference>
<dbReference type="Proteomes" id="UP000240957">
    <property type="component" value="Unassembled WGS sequence"/>
</dbReference>
<accession>A0A371YQY2</accession>
<comment type="caution">
    <text evidence="2">The sequence shown here is derived from an EMBL/GenBank/DDBJ whole genome shotgun (WGS) entry which is preliminary data.</text>
</comment>
<proteinExistence type="predicted"/>
<dbReference type="Proteomes" id="UP001595455">
    <property type="component" value="Unassembled WGS sequence"/>
</dbReference>
<dbReference type="PANTHER" id="PTHR43431:SF7">
    <property type="entry name" value="OXIDOREDUCTASE, SHORT CHAIN DEHYDROGENASE_REDUCTASE FAMILY (AFU_ORTHOLOGUE AFUA_5G14000)"/>
    <property type="match status" value="1"/>
</dbReference>
<gene>
    <name evidence="1" type="ORF">ACFODO_11860</name>
    <name evidence="2" type="ORF">C9E89_008775</name>
</gene>
<sequence>MKNTRSGLPILRLFHSNQAKSNCIFIVGDDAENLSQLFAQENTTHPFAKIYQIVHIEQQYSFKAISSIYHNVITLSLDLSHPTALYKLLQYIENIKYHIEMCVFLPCFSNRTDTIEASIKQQNFQWKKTGLTTTLIAQHVIQQMLNNQKGSLIFLDAAHTEEKYDHLLSQSLSAAKRALSQSLAREFQPTGIHICYSTLEEWDHSNIQQIESIKNICLHLHHQPLSTWTYEL</sequence>
<dbReference type="EMBL" id="PYIX02000011">
    <property type="protein sequence ID" value="RFC83886.1"/>
    <property type="molecule type" value="Genomic_DNA"/>
</dbReference>
<dbReference type="EMBL" id="JBHRSF010000044">
    <property type="protein sequence ID" value="MFC2995955.1"/>
    <property type="molecule type" value="Genomic_DNA"/>
</dbReference>
<dbReference type="RefSeq" id="WP_107007873.1">
    <property type="nucleotide sequence ID" value="NZ_JBHRSF010000044.1"/>
</dbReference>
<reference evidence="1" key="1">
    <citation type="journal article" date="2014" name="Int. J. Syst. Evol. Microbiol.">
        <title>Complete genome of a new Firmicutes species belonging to the dominant human colonic microbiota ('Ruminococcus bicirculans') reveals two chromosomes and a selective capacity to utilize plant glucans.</title>
        <authorList>
            <consortium name="NISC Comparative Sequencing Program"/>
            <person name="Wegmann U."/>
            <person name="Louis P."/>
            <person name="Goesmann A."/>
            <person name="Henrissat B."/>
            <person name="Duncan S.H."/>
            <person name="Flint H.J."/>
        </authorList>
    </citation>
    <scope>NUCLEOTIDE SEQUENCE</scope>
    <source>
        <strain evidence="1">KCTC 62575</strain>
    </source>
</reference>
<evidence type="ECO:0000313" key="4">
    <source>
        <dbReference type="Proteomes" id="UP001595455"/>
    </source>
</evidence>
<dbReference type="PANTHER" id="PTHR43431">
    <property type="entry name" value="OXIDOREDUCTASE, SHORT CHAIN DEHYDROGENASE/REDUCTASE FAMILY (AFU_ORTHOLOGUE AFUA_5G14000)"/>
    <property type="match status" value="1"/>
</dbReference>
<reference evidence="1" key="4">
    <citation type="submission" date="2024-09" db="EMBL/GenBank/DDBJ databases">
        <authorList>
            <person name="Sun Q."/>
            <person name="Mori K."/>
        </authorList>
    </citation>
    <scope>NUCLEOTIDE SEQUENCE</scope>
    <source>
        <strain evidence="1">KCTC 62575</strain>
    </source>
</reference>
<organism evidence="2 3">
    <name type="scientific">Acinetobacter sichuanensis</name>
    <dbReference type="NCBI Taxonomy" id="2136183"/>
    <lineage>
        <taxon>Bacteria</taxon>
        <taxon>Pseudomonadati</taxon>
        <taxon>Pseudomonadota</taxon>
        <taxon>Gammaproteobacteria</taxon>
        <taxon>Moraxellales</taxon>
        <taxon>Moraxellaceae</taxon>
        <taxon>Acinetobacter</taxon>
    </lineage>
</organism>
<dbReference type="Gene3D" id="3.40.50.720">
    <property type="entry name" value="NAD(P)-binding Rossmann-like Domain"/>
    <property type="match status" value="1"/>
</dbReference>
<reference evidence="2 3" key="2">
    <citation type="submission" date="2018-08" db="EMBL/GenBank/DDBJ databases">
        <title>The draft genome of Acinetobacter sichuanensis strain WCHAc060041.</title>
        <authorList>
            <person name="Qin J."/>
            <person name="Feng Y."/>
            <person name="Zong Z."/>
        </authorList>
    </citation>
    <scope>NUCLEOTIDE SEQUENCE [LARGE SCALE GENOMIC DNA]</scope>
    <source>
        <strain evidence="2 3">WCHAc060041</strain>
    </source>
</reference>
<dbReference type="SUPFAM" id="SSF51735">
    <property type="entry name" value="NAD(P)-binding Rossmann-fold domains"/>
    <property type="match status" value="1"/>
</dbReference>
<protein>
    <submittedName>
        <fullName evidence="2">Oxidoreductase</fullName>
    </submittedName>
</protein>
<evidence type="ECO:0000313" key="2">
    <source>
        <dbReference type="EMBL" id="RFC83886.1"/>
    </source>
</evidence>
<dbReference type="OrthoDB" id="5513072at2"/>
<name>A0A371YQY2_9GAMM</name>